<reference evidence="1" key="2">
    <citation type="journal article" date="2015" name="Data Brief">
        <title>Shoot transcriptome of the giant reed, Arundo donax.</title>
        <authorList>
            <person name="Barrero R.A."/>
            <person name="Guerrero F.D."/>
            <person name="Moolhuijzen P."/>
            <person name="Goolsby J.A."/>
            <person name="Tidwell J."/>
            <person name="Bellgard S.E."/>
            <person name="Bellgard M.I."/>
        </authorList>
    </citation>
    <scope>NUCLEOTIDE SEQUENCE</scope>
    <source>
        <tissue evidence="1">Shoot tissue taken approximately 20 cm above the soil surface</tissue>
    </source>
</reference>
<reference evidence="1" key="1">
    <citation type="submission" date="2014-09" db="EMBL/GenBank/DDBJ databases">
        <authorList>
            <person name="Magalhaes I.L.F."/>
            <person name="Oliveira U."/>
            <person name="Santos F.R."/>
            <person name="Vidigal T.H.D.A."/>
            <person name="Brescovit A.D."/>
            <person name="Santos A.J."/>
        </authorList>
    </citation>
    <scope>NUCLEOTIDE SEQUENCE</scope>
    <source>
        <tissue evidence="1">Shoot tissue taken approximately 20 cm above the soil surface</tissue>
    </source>
</reference>
<dbReference type="GO" id="GO:0000428">
    <property type="term" value="C:DNA-directed RNA polymerase complex"/>
    <property type="evidence" value="ECO:0007669"/>
    <property type="project" value="UniProtKB-KW"/>
</dbReference>
<protein>
    <submittedName>
        <fullName evidence="1">DNA-directed RNA polymerase II subunit, putative</fullName>
    </submittedName>
</protein>
<dbReference type="EMBL" id="GBRH01217080">
    <property type="protein sequence ID" value="JAD80815.1"/>
    <property type="molecule type" value="Transcribed_RNA"/>
</dbReference>
<proteinExistence type="predicted"/>
<accession>A0A0A9D593</accession>
<dbReference type="AlphaFoldDB" id="A0A0A9D593"/>
<keyword evidence="1" id="KW-0804">Transcription</keyword>
<evidence type="ECO:0000313" key="1">
    <source>
        <dbReference type="EMBL" id="JAD80815.1"/>
    </source>
</evidence>
<sequence length="49" mass="5660">MRQHFLLKYFFCILNSLFSSDTNCSTTLSNVVQSNLLILNDKSFLQGWA</sequence>
<name>A0A0A9D593_ARUDO</name>
<keyword evidence="1" id="KW-0240">DNA-directed RNA polymerase</keyword>
<organism evidence="1">
    <name type="scientific">Arundo donax</name>
    <name type="common">Giant reed</name>
    <name type="synonym">Donax arundinaceus</name>
    <dbReference type="NCBI Taxonomy" id="35708"/>
    <lineage>
        <taxon>Eukaryota</taxon>
        <taxon>Viridiplantae</taxon>
        <taxon>Streptophyta</taxon>
        <taxon>Embryophyta</taxon>
        <taxon>Tracheophyta</taxon>
        <taxon>Spermatophyta</taxon>
        <taxon>Magnoliopsida</taxon>
        <taxon>Liliopsida</taxon>
        <taxon>Poales</taxon>
        <taxon>Poaceae</taxon>
        <taxon>PACMAD clade</taxon>
        <taxon>Arundinoideae</taxon>
        <taxon>Arundineae</taxon>
        <taxon>Arundo</taxon>
    </lineage>
</organism>